<name>A0A660KW73_9ROSI</name>
<keyword evidence="5" id="KW-1185">Reference proteome</keyword>
<proteinExistence type="predicted"/>
<feature type="transmembrane region" description="Helical" evidence="3">
    <location>
        <begin position="484"/>
        <end position="507"/>
    </location>
</feature>
<evidence type="ECO:0000256" key="2">
    <source>
        <dbReference type="ARBA" id="ARBA00023315"/>
    </source>
</evidence>
<feature type="transmembrane region" description="Helical" evidence="3">
    <location>
        <begin position="444"/>
        <end position="464"/>
    </location>
</feature>
<dbReference type="GO" id="GO:0016747">
    <property type="term" value="F:acyltransferase activity, transferring groups other than amino-acyl groups"/>
    <property type="evidence" value="ECO:0007669"/>
    <property type="project" value="UniProtKB-ARBA"/>
</dbReference>
<dbReference type="OrthoDB" id="1862401at2759"/>
<keyword evidence="2" id="KW-0012">Acyltransferase</keyword>
<dbReference type="InterPro" id="IPR051504">
    <property type="entry name" value="Plant_metabolite_acyltrans"/>
</dbReference>
<evidence type="ECO:0000313" key="5">
    <source>
        <dbReference type="Proteomes" id="UP000327013"/>
    </source>
</evidence>
<dbReference type="PANTHER" id="PTHR31625">
    <property type="match status" value="1"/>
</dbReference>
<evidence type="ECO:0000256" key="1">
    <source>
        <dbReference type="ARBA" id="ARBA00022679"/>
    </source>
</evidence>
<keyword evidence="3" id="KW-0472">Membrane</keyword>
<accession>A0A660KW73</accession>
<evidence type="ECO:0008006" key="6">
    <source>
        <dbReference type="Google" id="ProtNLM"/>
    </source>
</evidence>
<dbReference type="InterPro" id="IPR023213">
    <property type="entry name" value="CAT-like_dom_sf"/>
</dbReference>
<organism evidence="4 5">
    <name type="scientific">Carpinus fangiana</name>
    <dbReference type="NCBI Taxonomy" id="176857"/>
    <lineage>
        <taxon>Eukaryota</taxon>
        <taxon>Viridiplantae</taxon>
        <taxon>Streptophyta</taxon>
        <taxon>Embryophyta</taxon>
        <taxon>Tracheophyta</taxon>
        <taxon>Spermatophyta</taxon>
        <taxon>Magnoliopsida</taxon>
        <taxon>eudicotyledons</taxon>
        <taxon>Gunneridae</taxon>
        <taxon>Pentapetalae</taxon>
        <taxon>rosids</taxon>
        <taxon>fabids</taxon>
        <taxon>Fagales</taxon>
        <taxon>Betulaceae</taxon>
        <taxon>Carpinus</taxon>
    </lineage>
</organism>
<keyword evidence="1" id="KW-0808">Transferase</keyword>
<dbReference type="AlphaFoldDB" id="A0A660KW73"/>
<dbReference type="Pfam" id="PF02458">
    <property type="entry name" value="Transferase"/>
    <property type="match status" value="1"/>
</dbReference>
<evidence type="ECO:0000313" key="4">
    <source>
        <dbReference type="EMBL" id="KAE8038216.1"/>
    </source>
</evidence>
<protein>
    <recommendedName>
        <fullName evidence="6">Anthocyanin acyltransferase</fullName>
    </recommendedName>
</protein>
<dbReference type="EMBL" id="CM017324">
    <property type="protein sequence ID" value="KAE8038216.1"/>
    <property type="molecule type" value="Genomic_DNA"/>
</dbReference>
<keyword evidence="3" id="KW-1133">Transmembrane helix</keyword>
<dbReference type="Proteomes" id="UP000327013">
    <property type="component" value="Chromosome 4"/>
</dbReference>
<keyword evidence="3" id="KW-0812">Transmembrane</keyword>
<reference evidence="4 5" key="1">
    <citation type="submission" date="2019-06" db="EMBL/GenBank/DDBJ databases">
        <title>A chromosomal-level reference genome of Carpinus fangiana (Coryloideae, Betulaceae).</title>
        <authorList>
            <person name="Yang X."/>
            <person name="Wang Z."/>
            <person name="Zhang L."/>
            <person name="Hao G."/>
            <person name="Liu J."/>
            <person name="Yang Y."/>
        </authorList>
    </citation>
    <scope>NUCLEOTIDE SEQUENCE [LARGE SCALE GENOMIC DNA]</scope>
    <source>
        <strain evidence="4">Cfa_2016G</strain>
        <tissue evidence="4">Leaf</tissue>
    </source>
</reference>
<dbReference type="Gene3D" id="3.30.559.10">
    <property type="entry name" value="Chloramphenicol acetyltransferase-like domain"/>
    <property type="match status" value="2"/>
</dbReference>
<gene>
    <name evidence="4" type="ORF">FH972_010747</name>
</gene>
<evidence type="ECO:0000256" key="3">
    <source>
        <dbReference type="SAM" id="Phobius"/>
    </source>
</evidence>
<sequence length="508" mass="56235">MAESFTVKVLEHCYVFPPPNSAPETSLPLTFFDIPWLFFSPGQPLFFYEYPYPTSFFTSTTLPNLKHSLSLALQHYYPFAGNLLLPSQPAKPELVYTHGDKVGLTFAESGGDFNHLSGNHPRDVNQFYQLLPKLPICVSGEKQLLPLLAVQVTVFPNCGICIGLTYHYVAADGRTFNNFMKTWAWYYCGLRDSSFPIKYLPSYDRSVIIDTDGLEEIFLKEWWNRKSSKETVVDLSNMVRATFVMSLNDMESIKQWIIAQCRKKNQSPPIHLSPSVLVCAFVWVCLLKTQVGLNEKCFGEDPTYFGFNAGGITRLDYPVPATYSGNCLGFGRSMAKIKELLADEGIVVAADVIGSTVKKLDRAFLGGAEKWISEWEVLIGSELHVLVSWSPKLDLYETDFGWGKPRKIEEISIDRMRAISMTESRDLKGGIEVGLALPKSKMDAFGTFFIEVLFAAASLSAVLAHGGDYEHSPAPAPGPHSGAASAGLSVVGSMVGASLVSLVAYYLQ</sequence>